<dbReference type="PROSITE" id="PS50206">
    <property type="entry name" value="RHODANESE_3"/>
    <property type="match status" value="1"/>
</dbReference>
<dbReference type="InterPro" id="IPR036873">
    <property type="entry name" value="Rhodanese-like_dom_sf"/>
</dbReference>
<dbReference type="PANTHER" id="PTHR43031:SF1">
    <property type="entry name" value="PYRIDINE NUCLEOTIDE-DISULPHIDE OXIDOREDUCTASE"/>
    <property type="match status" value="1"/>
</dbReference>
<dbReference type="SUPFAM" id="SSF52821">
    <property type="entry name" value="Rhodanese/Cell cycle control phosphatase"/>
    <property type="match status" value="1"/>
</dbReference>
<dbReference type="Pfam" id="PF00581">
    <property type="entry name" value="Rhodanese"/>
    <property type="match status" value="1"/>
</dbReference>
<gene>
    <name evidence="3" type="ORF">FUA23_15445</name>
</gene>
<dbReference type="InterPro" id="IPR001763">
    <property type="entry name" value="Rhodanese-like_dom"/>
</dbReference>
<feature type="chain" id="PRO_5022689689" evidence="1">
    <location>
        <begin position="20"/>
        <end position="132"/>
    </location>
</feature>
<keyword evidence="1" id="KW-0732">Signal</keyword>
<proteinExistence type="predicted"/>
<evidence type="ECO:0000256" key="1">
    <source>
        <dbReference type="SAM" id="SignalP"/>
    </source>
</evidence>
<feature type="domain" description="Rhodanese" evidence="2">
    <location>
        <begin position="49"/>
        <end position="132"/>
    </location>
</feature>
<dbReference type="CDD" id="cd00158">
    <property type="entry name" value="RHOD"/>
    <property type="match status" value="1"/>
</dbReference>
<dbReference type="PANTHER" id="PTHR43031">
    <property type="entry name" value="FAD-DEPENDENT OXIDOREDUCTASE"/>
    <property type="match status" value="1"/>
</dbReference>
<sequence>MKFLLPLLLLTLLCTCGPAPEKATSQDTAAAPAPAYQDISPAEFAGRIGGKNTILIDVRTPAETAGGIIEGAIEIDYRSPDFEQKISELDPDKTFLVYCASGGRSGKACEKLSELGASKLYNLKGGYAAWKE</sequence>
<name>A0A5C7FBG6_9BACT</name>
<dbReference type="InterPro" id="IPR050229">
    <property type="entry name" value="GlpE_sulfurtransferase"/>
</dbReference>
<accession>A0A5C7FBG6</accession>
<evidence type="ECO:0000313" key="3">
    <source>
        <dbReference type="EMBL" id="TXF88208.1"/>
    </source>
</evidence>
<dbReference type="Proteomes" id="UP000321907">
    <property type="component" value="Unassembled WGS sequence"/>
</dbReference>
<evidence type="ECO:0000313" key="4">
    <source>
        <dbReference type="Proteomes" id="UP000321907"/>
    </source>
</evidence>
<comment type="caution">
    <text evidence="3">The sequence shown here is derived from an EMBL/GenBank/DDBJ whole genome shotgun (WGS) entry which is preliminary data.</text>
</comment>
<dbReference type="SMART" id="SM00450">
    <property type="entry name" value="RHOD"/>
    <property type="match status" value="1"/>
</dbReference>
<evidence type="ECO:0000259" key="2">
    <source>
        <dbReference type="PROSITE" id="PS50206"/>
    </source>
</evidence>
<organism evidence="3 4">
    <name type="scientific">Neolewinella aurantiaca</name>
    <dbReference type="NCBI Taxonomy" id="2602767"/>
    <lineage>
        <taxon>Bacteria</taxon>
        <taxon>Pseudomonadati</taxon>
        <taxon>Bacteroidota</taxon>
        <taxon>Saprospiria</taxon>
        <taxon>Saprospirales</taxon>
        <taxon>Lewinellaceae</taxon>
        <taxon>Neolewinella</taxon>
    </lineage>
</organism>
<keyword evidence="4" id="KW-1185">Reference proteome</keyword>
<dbReference type="EMBL" id="VOXD01000025">
    <property type="protein sequence ID" value="TXF88208.1"/>
    <property type="molecule type" value="Genomic_DNA"/>
</dbReference>
<dbReference type="Gene3D" id="3.40.250.10">
    <property type="entry name" value="Rhodanese-like domain"/>
    <property type="match status" value="1"/>
</dbReference>
<dbReference type="RefSeq" id="WP_147931661.1">
    <property type="nucleotide sequence ID" value="NZ_VOXD01000025.1"/>
</dbReference>
<dbReference type="AlphaFoldDB" id="A0A5C7FBG6"/>
<feature type="signal peptide" evidence="1">
    <location>
        <begin position="1"/>
        <end position="19"/>
    </location>
</feature>
<dbReference type="OrthoDB" id="9808735at2"/>
<protein>
    <submittedName>
        <fullName evidence="3">Rhodanese-like domain-containing protein</fullName>
    </submittedName>
</protein>
<reference evidence="3 4" key="1">
    <citation type="submission" date="2019-08" db="EMBL/GenBank/DDBJ databases">
        <title>Lewinella sp. strain SSH13 Genome sequencing and assembly.</title>
        <authorList>
            <person name="Kim I."/>
        </authorList>
    </citation>
    <scope>NUCLEOTIDE SEQUENCE [LARGE SCALE GENOMIC DNA]</scope>
    <source>
        <strain evidence="3 4">SSH13</strain>
    </source>
</reference>